<gene>
    <name evidence="2" type="ORF">BKD89_03410</name>
</gene>
<dbReference type="InterPro" id="IPR036390">
    <property type="entry name" value="WH_DNA-bd_sf"/>
</dbReference>
<dbReference type="InterPro" id="IPR046260">
    <property type="entry name" value="HFX_2341-like_N"/>
</dbReference>
<evidence type="ECO:0000259" key="1">
    <source>
        <dbReference type="Pfam" id="PF19810"/>
    </source>
</evidence>
<dbReference type="GeneID" id="41321484"/>
<accession>A0A3G3IH36</accession>
<dbReference type="Pfam" id="PF13412">
    <property type="entry name" value="HTH_24"/>
    <property type="match status" value="1"/>
</dbReference>
<dbReference type="InterPro" id="IPR023187">
    <property type="entry name" value="Tscrpt_reg_MarR-type_CS"/>
</dbReference>
<dbReference type="Proteomes" id="UP000273278">
    <property type="component" value="Chromosome"/>
</dbReference>
<reference evidence="2 3" key="1">
    <citation type="submission" date="2016-10" db="EMBL/GenBank/DDBJ databases">
        <title>Complete genome of the TMA-utilizing, human hosted archaeon Methanomethylophilus alvus Gen. nov, sp. nov., strain Mx-05, derived from a pure culture.</title>
        <authorList>
            <person name="Brugere J.-F."/>
            <person name="Ben Hania W."/>
            <person name="Chaudhary P.P."/>
            <person name="Gaci N."/>
            <person name="Borrel G."/>
            <person name="Cao Van Tuat L."/>
            <person name="Fardeau M.-L."/>
            <person name="Harris H.M.B."/>
            <person name="O'Toole P.W."/>
            <person name="Ollivier B."/>
        </authorList>
    </citation>
    <scope>NUCLEOTIDE SEQUENCE [LARGE SCALE GENOMIC DNA]</scope>
    <source>
        <strain evidence="2 3">Mx-05</strain>
    </source>
</reference>
<dbReference type="AlphaFoldDB" id="A0A3G3IH36"/>
<dbReference type="RefSeq" id="WP_048097767.1">
    <property type="nucleotide sequence ID" value="NZ_CP017686.1"/>
</dbReference>
<evidence type="ECO:0000313" key="3">
    <source>
        <dbReference type="Proteomes" id="UP000273278"/>
    </source>
</evidence>
<dbReference type="Gene3D" id="3.40.50.10770">
    <property type="entry name" value="Hypothetical protein VC1899 like domain (Restriction endonuclease-like)"/>
    <property type="match status" value="1"/>
</dbReference>
<proteinExistence type="predicted"/>
<dbReference type="Gene3D" id="1.10.10.10">
    <property type="entry name" value="Winged helix-like DNA-binding domain superfamily/Winged helix DNA-binding domain"/>
    <property type="match status" value="1"/>
</dbReference>
<protein>
    <recommendedName>
        <fullName evidence="1">HFX-2341-like N-terminal domain-containing protein</fullName>
    </recommendedName>
</protein>
<dbReference type="SUPFAM" id="SSF46785">
    <property type="entry name" value="Winged helix' DNA-binding domain"/>
    <property type="match status" value="1"/>
</dbReference>
<dbReference type="InterPro" id="IPR036388">
    <property type="entry name" value="WH-like_DNA-bd_sf"/>
</dbReference>
<name>A0A3G3IH36_9ARCH</name>
<dbReference type="Pfam" id="PF19810">
    <property type="entry name" value="HFX_2341_N"/>
    <property type="match status" value="1"/>
</dbReference>
<sequence length="216" mass="24488">MHIHIANIGEHPEPVKNGVRGIGNIDFIYLLYSEKFLAQAEDTKSGFVDQGYGCDIVQIDGFDFQEIVDRIYEIYNHNNERNTRYSINITGGTNLMAAAACSTAFFTGAKIYYVLYNPKDPNQSLSERLIEVPTPKIPDVKRLKDHEKSIMKILDEGNRENNSTIADSLGMSRQLCGRYIHNLEDMGLVETSIGGNDRRFRQVTLTREGKMISGWF</sequence>
<dbReference type="SUPFAM" id="SSF52980">
    <property type="entry name" value="Restriction endonuclease-like"/>
    <property type="match status" value="1"/>
</dbReference>
<evidence type="ECO:0000313" key="2">
    <source>
        <dbReference type="EMBL" id="AYQ54854.1"/>
    </source>
</evidence>
<organism evidence="2 3">
    <name type="scientific">Methanomethylophilus alvi</name>
    <dbReference type="NCBI Taxonomy" id="1291540"/>
    <lineage>
        <taxon>Archaea</taxon>
        <taxon>Methanobacteriati</taxon>
        <taxon>Thermoplasmatota</taxon>
        <taxon>Thermoplasmata</taxon>
        <taxon>Methanomassiliicoccales</taxon>
        <taxon>Methanomethylophilaceae</taxon>
        <taxon>Methanomethylophilus</taxon>
    </lineage>
</organism>
<dbReference type="OMA" id="HIHIANI"/>
<feature type="domain" description="HFX-2341-like N-terminal" evidence="1">
    <location>
        <begin position="3"/>
        <end position="114"/>
    </location>
</feature>
<dbReference type="PROSITE" id="PS01117">
    <property type="entry name" value="HTH_MARR_1"/>
    <property type="match status" value="1"/>
</dbReference>
<dbReference type="InterPro" id="IPR011335">
    <property type="entry name" value="Restrct_endonuc-II-like"/>
</dbReference>
<dbReference type="EMBL" id="CP017686">
    <property type="protein sequence ID" value="AYQ54854.1"/>
    <property type="molecule type" value="Genomic_DNA"/>
</dbReference>